<evidence type="ECO:0000313" key="1">
    <source>
        <dbReference type="EMBL" id="KAK1860554.1"/>
    </source>
</evidence>
<comment type="caution">
    <text evidence="1">The sequence shown here is derived from an EMBL/GenBank/DDBJ whole genome shotgun (WGS) entry which is preliminary data.</text>
</comment>
<proteinExistence type="predicted"/>
<dbReference type="Proteomes" id="UP000798662">
    <property type="component" value="Chromosome 1"/>
</dbReference>
<sequence length="1704" mass="182645">MTTSEDTTAPTGADVTVAGGNMDATASTTAAATAAVQAAETAAMEAATKARTAAAEAVAAEAAAAAAKTALLTTTGTVDVEPATLAPPKNTKSQHVKAPEWAGPDGYQQYQEDVELWIHMTTLEDDKKGGAMRLALTGVAKEAARNVSVADLIKPTGYKMLLDCLRTIFGGSEAQRGQDAYRALKTLYRGTRSMEEYLAAMGQALVQCRVNGYSMSNKTAAAIFLDQAGLDFHQQATTMSAAGVLSVKGNDSLTSVTTALRDLWGGSNALKPSADAAMMVVTYGEHQAYINRRTTPAPPRTEVYRGPAKPDQAGCWYCGKSGHVRRDCRKRARDEASAGSAAAPPPPPGRPTTGEDAFVSQETAHLVLIADGKDASGLQARPGDVILDIGATSTIAGAAWVADYVSRLSPYMRSVITSVEAAAVFTFGGGQKQRAYERVTLPLRIGSQTCYVATWVVAGNLPMLLSRKTMASLGVVLDVAGCSMDVGALSATVPLTMSGAGHLTFNALDIKQKKRRSISATKPAPVPTTEVAAVVTTPDTPPAAVPNGETSEPPRRHDKGKETCLPAGASTDPTLTTLRALTLTASSSVLHKDSKALDQQATKLHTQYGHCSAARLHALLQQAGTTDKEVYDAVSKAVGRCDVCKKTAPRPTRPLVTVPRDLKFNDTLSVDLGHVAPAGWFLHVIDLGTRVSKAVTLPNKEAPTVARALLSGWIVHHGAPRALLADPGPEFNSAVWRVLAERHNIVPLSTAAQAHWSNGIIERHNQTLKIMVTRMAADHPGASGQELLDLACYAKNSMGQHGGATPYQLMNGSTPRVPTAMTDALPALDERRVPGDEALHRHLELLHSARLAHTRAEADASLRRALGRNAANVPVPNLSVGDAVYFWTDGVGFGRGGWQGPAHVTDVAVAKDEVRLQYGHQWVNRPTSQVRPVQQPTGPQTTAAPTQPSVATPPEVQQPPVESTESAARPAETPGPRTGESTTPTDTEPSQASAAPTRSVAEDLDKRTDDMMAKVRAALDRIAAEPKEHTPAPSRPASVWEGRTRGASRRVNFATTDPLPSSPARRAFPALMAFRSKEDQEDYALRLFGMRCSQIRQDGAGRPDERLQRAEDAMTAIFTGPDTLEAALHRSGVATHHAFITRREMRRRSEIPIAEAGTAFEEAIMSELAAWADLAVYTEVPYDGQTVLSTRWVLTIKEPDTPTCPPRRKARLVVRGFEDPDRDNVDSTAPTASRATFRVALSAMATHGFVPRTVDVRTAFLQGMPLDRPHAVYVQPPPHAKVPAGIVWKLRKCAYGLIDAPRRWYESVLKLMNTLGLQRSTLDHGLFTSHRDGILRLVVAVHVDDFLFGGTSDAVTAFEAAVRTAFAAGPTKSGSFTFTGVRVNTDMDDDTGRLTIRADQEPYVDTIDAIDIRPERKADPEARLAPEELTAYRRATGALLWATGQTMPYLSCAATTLARRFGNAVVRDLTVANRVIRAAKAARPMPLRFLPMRGEQRLRLFVDASSVKAGIPTAHTGFAIFATSGMVMPGPMPPDTPMTLLLYTSHRQRRVTHSSFAAEVYALLEGVRAALELAAIHAHVHVGDEYRLAPIDAYTDNLSLYNTLDADGVVQPKEVGAAVQELREFYHGGSISTITWLRAHGQLADALTKAGRDTPLQRTLQTGRFGVRLSERDFLTKSSAAAQHGPTDAGRVYSGQDAPGDGRM</sequence>
<accession>A0ACC3BRE0</accession>
<reference evidence="1" key="1">
    <citation type="submission" date="2019-11" db="EMBL/GenBank/DDBJ databases">
        <title>Nori genome reveals adaptations in red seaweeds to the harsh intertidal environment.</title>
        <authorList>
            <person name="Wang D."/>
            <person name="Mao Y."/>
        </authorList>
    </citation>
    <scope>NUCLEOTIDE SEQUENCE</scope>
    <source>
        <tissue evidence="1">Gametophyte</tissue>
    </source>
</reference>
<keyword evidence="2" id="KW-1185">Reference proteome</keyword>
<name>A0ACC3BRE0_PYRYE</name>
<protein>
    <submittedName>
        <fullName evidence="1">Uncharacterized protein</fullName>
    </submittedName>
</protein>
<gene>
    <name evidence="1" type="ORF">I4F81_003142</name>
</gene>
<dbReference type="EMBL" id="CM020618">
    <property type="protein sequence ID" value="KAK1860554.1"/>
    <property type="molecule type" value="Genomic_DNA"/>
</dbReference>
<evidence type="ECO:0000313" key="2">
    <source>
        <dbReference type="Proteomes" id="UP000798662"/>
    </source>
</evidence>
<organism evidence="1 2">
    <name type="scientific">Pyropia yezoensis</name>
    <name type="common">Susabi-nori</name>
    <name type="synonym">Porphyra yezoensis</name>
    <dbReference type="NCBI Taxonomy" id="2788"/>
    <lineage>
        <taxon>Eukaryota</taxon>
        <taxon>Rhodophyta</taxon>
        <taxon>Bangiophyceae</taxon>
        <taxon>Bangiales</taxon>
        <taxon>Bangiaceae</taxon>
        <taxon>Pyropia</taxon>
    </lineage>
</organism>